<evidence type="ECO:0000313" key="3">
    <source>
        <dbReference type="Proteomes" id="UP000778523"/>
    </source>
</evidence>
<organism evidence="2 3">
    <name type="scientific">Uliginosibacterium aquaticum</name>
    <dbReference type="NCBI Taxonomy" id="2731212"/>
    <lineage>
        <taxon>Bacteria</taxon>
        <taxon>Pseudomonadati</taxon>
        <taxon>Pseudomonadota</taxon>
        <taxon>Betaproteobacteria</taxon>
        <taxon>Rhodocyclales</taxon>
        <taxon>Zoogloeaceae</taxon>
        <taxon>Uliginosibacterium</taxon>
    </lineage>
</organism>
<sequence length="345" mass="39507">MRLLIPSSRLAWLPEDTRLAHEYCFFLHDEIARMLVEYEGADAHKVKFKFSSDRERKRFEALAKTNEPLSVLKALGRHSEARRVVLSTITMAMVSDCAHHIYEALRCFEKAKVIPGFNLLRKPLLDNLMYFTWMVADEDGFHAAFMSGDPAKITQKVLGNRRRELIQAAIEQIGLSDLVRTDDLHSMVFDVNNPDGLYGLFQHAVHLVTVDRIEIKTSPENFNFIFKRPADPEIYRMLYASLPTALLYLTFLVMTLYQRIHPMEKGTRSALAFRAINGYRLLLGEQASLAVANAIGKALSPLIQCADCKTRLKVTVRNAAKLLLADCFQCTKCRRKQLFPFSWMF</sequence>
<dbReference type="Proteomes" id="UP000778523">
    <property type="component" value="Unassembled WGS sequence"/>
</dbReference>
<keyword evidence="1" id="KW-0472">Membrane</keyword>
<feature type="transmembrane region" description="Helical" evidence="1">
    <location>
        <begin position="237"/>
        <end position="257"/>
    </location>
</feature>
<evidence type="ECO:0000313" key="2">
    <source>
        <dbReference type="EMBL" id="NSL55050.1"/>
    </source>
</evidence>
<name>A0ABX2ILQ5_9RHOO</name>
<gene>
    <name evidence="2" type="ORF">HJ583_008450</name>
</gene>
<proteinExistence type="predicted"/>
<dbReference type="EMBL" id="JABCSC020000002">
    <property type="protein sequence ID" value="NSL55050.1"/>
    <property type="molecule type" value="Genomic_DNA"/>
</dbReference>
<accession>A0ABX2ILQ5</accession>
<reference evidence="2 3" key="1">
    <citation type="submission" date="2020-06" db="EMBL/GenBank/DDBJ databases">
        <title>Draft genome of Uliginosibacterium sp. IMCC34675.</title>
        <authorList>
            <person name="Song J."/>
        </authorList>
    </citation>
    <scope>NUCLEOTIDE SEQUENCE [LARGE SCALE GENOMIC DNA]</scope>
    <source>
        <strain evidence="2 3">IMCC34675</strain>
    </source>
</reference>
<keyword evidence="3" id="KW-1185">Reference proteome</keyword>
<protein>
    <submittedName>
        <fullName evidence="2">Uncharacterized protein</fullName>
    </submittedName>
</protein>
<dbReference type="RefSeq" id="WP_170021526.1">
    <property type="nucleotide sequence ID" value="NZ_JABCSC020000002.1"/>
</dbReference>
<evidence type="ECO:0000256" key="1">
    <source>
        <dbReference type="SAM" id="Phobius"/>
    </source>
</evidence>
<keyword evidence="1" id="KW-1133">Transmembrane helix</keyword>
<comment type="caution">
    <text evidence="2">The sequence shown here is derived from an EMBL/GenBank/DDBJ whole genome shotgun (WGS) entry which is preliminary data.</text>
</comment>
<keyword evidence="1" id="KW-0812">Transmembrane</keyword>